<proteinExistence type="predicted"/>
<dbReference type="OrthoDB" id="9798288at2"/>
<dbReference type="RefSeq" id="WP_153418337.1">
    <property type="nucleotide sequence ID" value="NZ_WFLM01000001.1"/>
</dbReference>
<dbReference type="Proteomes" id="UP000437748">
    <property type="component" value="Unassembled WGS sequence"/>
</dbReference>
<comment type="caution">
    <text evidence="2">The sequence shown here is derived from an EMBL/GenBank/DDBJ whole genome shotgun (WGS) entry which is preliminary data.</text>
</comment>
<dbReference type="InterPro" id="IPR009327">
    <property type="entry name" value="Cupin_DUF985"/>
</dbReference>
<gene>
    <name evidence="2" type="ORF">GCL60_02505</name>
</gene>
<evidence type="ECO:0000313" key="2">
    <source>
        <dbReference type="EMBL" id="KAB8040819.1"/>
    </source>
</evidence>
<dbReference type="CDD" id="cd06121">
    <property type="entry name" value="cupin_YML079wp"/>
    <property type="match status" value="1"/>
</dbReference>
<accession>A0A6N6VXP9</accession>
<dbReference type="PANTHER" id="PTHR33387">
    <property type="entry name" value="RMLC-LIKE JELLY ROLL FOLD PROTEIN"/>
    <property type="match status" value="1"/>
</dbReference>
<dbReference type="PANTHER" id="PTHR33387:SF3">
    <property type="entry name" value="DUF985 DOMAIN-CONTAINING PROTEIN"/>
    <property type="match status" value="1"/>
</dbReference>
<evidence type="ECO:0000313" key="3">
    <source>
        <dbReference type="Proteomes" id="UP000437748"/>
    </source>
</evidence>
<protein>
    <recommendedName>
        <fullName evidence="1">DUF985 domain-containing protein</fullName>
    </recommendedName>
</protein>
<name>A0A6N6VXP9_9BACT</name>
<feature type="domain" description="DUF985" evidence="1">
    <location>
        <begin position="5"/>
        <end position="138"/>
    </location>
</feature>
<dbReference type="EMBL" id="WFLM01000001">
    <property type="protein sequence ID" value="KAB8040819.1"/>
    <property type="molecule type" value="Genomic_DNA"/>
</dbReference>
<dbReference type="AlphaFoldDB" id="A0A6N6VXP9"/>
<dbReference type="InterPro" id="IPR014710">
    <property type="entry name" value="RmlC-like_jellyroll"/>
</dbReference>
<evidence type="ECO:0000259" key="1">
    <source>
        <dbReference type="Pfam" id="PF06172"/>
    </source>
</evidence>
<dbReference type="Pfam" id="PF06172">
    <property type="entry name" value="Cupin_5"/>
    <property type="match status" value="1"/>
</dbReference>
<dbReference type="InterPro" id="IPR011051">
    <property type="entry name" value="RmlC_Cupin_sf"/>
</dbReference>
<reference evidence="2 3" key="1">
    <citation type="submission" date="2019-10" db="EMBL/GenBank/DDBJ databases">
        <title>New species of Slilvanegrellaceae.</title>
        <authorList>
            <person name="Pitt A."/>
            <person name="Hahn M.W."/>
        </authorList>
    </citation>
    <scope>NUCLEOTIDE SEQUENCE [LARGE SCALE GENOMIC DNA]</scope>
    <source>
        <strain evidence="2 3">SP-Ram-0.45-NSY-1</strain>
    </source>
</reference>
<sequence length="159" mass="17934">MEIKDLIKHFNLEPHPEGGYFKESYRAQSKTQTPNGERNVSTAIYFLIPNGKKSAFHRIASDEVWHFYLGVPLNIFEISPYGTLTKVVLGQDLKAGQKLQHVIPAGTWFGAIPENNSGYSFVGCTVAPGFDFEDFEMANRSKLIEMYPDAKNIIEMLTD</sequence>
<keyword evidence="3" id="KW-1185">Reference proteome</keyword>
<dbReference type="InterPro" id="IPR039935">
    <property type="entry name" value="YML079W-like"/>
</dbReference>
<organism evidence="2 3">
    <name type="scientific">Silvanigrella paludirubra</name>
    <dbReference type="NCBI Taxonomy" id="2499159"/>
    <lineage>
        <taxon>Bacteria</taxon>
        <taxon>Pseudomonadati</taxon>
        <taxon>Bdellovibrionota</taxon>
        <taxon>Oligoflexia</taxon>
        <taxon>Silvanigrellales</taxon>
        <taxon>Silvanigrellaceae</taxon>
        <taxon>Silvanigrella</taxon>
    </lineage>
</organism>
<dbReference type="Gene3D" id="2.60.120.10">
    <property type="entry name" value="Jelly Rolls"/>
    <property type="match status" value="1"/>
</dbReference>
<dbReference type="SUPFAM" id="SSF51182">
    <property type="entry name" value="RmlC-like cupins"/>
    <property type="match status" value="1"/>
</dbReference>